<dbReference type="InterPro" id="IPR025847">
    <property type="entry name" value="MEDS_domain"/>
</dbReference>
<dbReference type="EMBL" id="SNWR01000002">
    <property type="protein sequence ID" value="TDO32760.1"/>
    <property type="molecule type" value="Genomic_DNA"/>
</dbReference>
<evidence type="ECO:0000259" key="3">
    <source>
        <dbReference type="Pfam" id="PF14417"/>
    </source>
</evidence>
<feature type="domain" description="MEDS" evidence="3">
    <location>
        <begin position="6"/>
        <end position="150"/>
    </location>
</feature>
<dbReference type="GO" id="GO:0004674">
    <property type="term" value="F:protein serine/threonine kinase activity"/>
    <property type="evidence" value="ECO:0007669"/>
    <property type="project" value="UniProtKB-KW"/>
</dbReference>
<dbReference type="InterPro" id="IPR050267">
    <property type="entry name" value="Anti-sigma-factor_SerPK"/>
</dbReference>
<keyword evidence="1" id="KW-0723">Serine/threonine-protein kinase</keyword>
<comment type="caution">
    <text evidence="4">The sequence shown here is derived from an EMBL/GenBank/DDBJ whole genome shotgun (WGS) entry which is preliminary data.</text>
</comment>
<keyword evidence="1" id="KW-0418">Kinase</keyword>
<evidence type="ECO:0000256" key="1">
    <source>
        <dbReference type="ARBA" id="ARBA00022527"/>
    </source>
</evidence>
<organism evidence="4 5">
    <name type="scientific">Paractinoplanes brasiliensis</name>
    <dbReference type="NCBI Taxonomy" id="52695"/>
    <lineage>
        <taxon>Bacteria</taxon>
        <taxon>Bacillati</taxon>
        <taxon>Actinomycetota</taxon>
        <taxon>Actinomycetes</taxon>
        <taxon>Micromonosporales</taxon>
        <taxon>Micromonosporaceae</taxon>
        <taxon>Paractinoplanes</taxon>
    </lineage>
</organism>
<dbReference type="OrthoDB" id="4088450at2"/>
<dbReference type="InterPro" id="IPR047718">
    <property type="entry name" value="RsbA-like_anti_sig"/>
</dbReference>
<evidence type="ECO:0000313" key="4">
    <source>
        <dbReference type="EMBL" id="TDO32760.1"/>
    </source>
</evidence>
<dbReference type="Pfam" id="PF13581">
    <property type="entry name" value="HATPase_c_2"/>
    <property type="match status" value="1"/>
</dbReference>
<dbReference type="PANTHER" id="PTHR35526:SF3">
    <property type="entry name" value="ANTI-SIGMA-F FACTOR RSBW"/>
    <property type="match status" value="1"/>
</dbReference>
<sequence>MTLTFDHPALLYNGLDEYTSVVGAYVRSAVTSGDAVMVAVPEVNLTPLRDTLTDVRAEVVFADMTVAGRNPGHIIPGVLLAFAARHPGRHVSIVGEPIWPSRSAIEYPACATHEALINAVFAGRDASILCPYDVTGLGQDALADAWRTHPVMITREGRRPSPSYADPIETADRFNQPLPAVPPEADIFPYATAQDLSRVRAFVADRARKAGLPERRIDDAVTAVNELAENSIAHTDGAGSIALWSEADCLIVQADDHGIFTDPLAGRVLPPLNVPGGRGLVLVNHLCDLVRVHRRPDGTSIRVHLHGLQL</sequence>
<feature type="domain" description="Histidine kinase/HSP90-like ATPase" evidence="2">
    <location>
        <begin position="191"/>
        <end position="303"/>
    </location>
</feature>
<keyword evidence="1" id="KW-0808">Transferase</keyword>
<dbReference type="InterPro" id="IPR003594">
    <property type="entry name" value="HATPase_dom"/>
</dbReference>
<dbReference type="Gene3D" id="3.30.565.10">
    <property type="entry name" value="Histidine kinase-like ATPase, C-terminal domain"/>
    <property type="match status" value="1"/>
</dbReference>
<dbReference type="RefSeq" id="WP_133878691.1">
    <property type="nucleotide sequence ID" value="NZ_BOMD01000092.1"/>
</dbReference>
<dbReference type="AlphaFoldDB" id="A0A4R6JAN6"/>
<proteinExistence type="predicted"/>
<name>A0A4R6JAN6_9ACTN</name>
<dbReference type="CDD" id="cd16936">
    <property type="entry name" value="HATPase_RsbW-like"/>
    <property type="match status" value="1"/>
</dbReference>
<accession>A0A4R6JAN6</accession>
<gene>
    <name evidence="4" type="ORF">C8E87_8232</name>
</gene>
<dbReference type="InterPro" id="IPR036890">
    <property type="entry name" value="HATPase_C_sf"/>
</dbReference>
<dbReference type="Proteomes" id="UP000294901">
    <property type="component" value="Unassembled WGS sequence"/>
</dbReference>
<evidence type="ECO:0000313" key="5">
    <source>
        <dbReference type="Proteomes" id="UP000294901"/>
    </source>
</evidence>
<dbReference type="Pfam" id="PF14417">
    <property type="entry name" value="MEDS"/>
    <property type="match status" value="1"/>
</dbReference>
<protein>
    <submittedName>
        <fullName evidence="4">Anti-sigma regulatory factor (Ser/Thr protein kinase)</fullName>
    </submittedName>
</protein>
<reference evidence="4 5" key="1">
    <citation type="submission" date="2019-03" db="EMBL/GenBank/DDBJ databases">
        <title>Sequencing the genomes of 1000 actinobacteria strains.</title>
        <authorList>
            <person name="Klenk H.-P."/>
        </authorList>
    </citation>
    <scope>NUCLEOTIDE SEQUENCE [LARGE SCALE GENOMIC DNA]</scope>
    <source>
        <strain evidence="4 5">DSM 43805</strain>
    </source>
</reference>
<dbReference type="NCBIfam" id="NF041045">
    <property type="entry name" value="RsbA_anti_sig"/>
    <property type="match status" value="1"/>
</dbReference>
<dbReference type="SUPFAM" id="SSF55874">
    <property type="entry name" value="ATPase domain of HSP90 chaperone/DNA topoisomerase II/histidine kinase"/>
    <property type="match status" value="1"/>
</dbReference>
<dbReference type="PANTHER" id="PTHR35526">
    <property type="entry name" value="ANTI-SIGMA-F FACTOR RSBW-RELATED"/>
    <property type="match status" value="1"/>
</dbReference>
<evidence type="ECO:0000259" key="2">
    <source>
        <dbReference type="Pfam" id="PF13581"/>
    </source>
</evidence>
<keyword evidence="5" id="KW-1185">Reference proteome</keyword>